<dbReference type="PROSITE" id="PS51208">
    <property type="entry name" value="AUTOTRANSPORTER"/>
    <property type="match status" value="1"/>
</dbReference>
<dbReference type="InterPro" id="IPR006315">
    <property type="entry name" value="OM_autotransptr_brl_dom"/>
</dbReference>
<dbReference type="AlphaFoldDB" id="A0A0U3EFS2"/>
<dbReference type="Pfam" id="PF03797">
    <property type="entry name" value="Autotransporter"/>
    <property type="match status" value="1"/>
</dbReference>
<dbReference type="Proteomes" id="UP000064921">
    <property type="component" value="Plasmid p.p-1"/>
</dbReference>
<geneLocation type="plasmid" evidence="2 3">
    <name>p.p-1</name>
</geneLocation>
<accession>A0A0U3EFS2</accession>
<sequence length="288" mass="29895">MRVLAESGSYSASTTYTILSGSSVSGSFDPLVSTNFAFLDAALSYSATDVLLTLTRNDISFAELGLTPNETAAASGLESLPNASELKDAVTGLSADGARTAFNQVSGEAHASAAGQMLEDSAILRGTALKRLTQEAFDRRFEGGDLAFEGTRIWGEALGSFGRARAADTAFGSSRNMGGLVAGIEARPTDNVMAGIMAGYTGSYLDSKPLGSSATVTAYHAGVYGSYDFAATDWGAVSLRGGASYSWQDISTRRNVNFASISQRLARTMAPGRCRASASWPMATCSAA</sequence>
<gene>
    <name evidence="2" type="ORF">APZ00_24265</name>
</gene>
<keyword evidence="2" id="KW-0614">Plasmid</keyword>
<dbReference type="InterPro" id="IPR036709">
    <property type="entry name" value="Autotransporte_beta_dom_sf"/>
</dbReference>
<evidence type="ECO:0000259" key="1">
    <source>
        <dbReference type="PROSITE" id="PS51208"/>
    </source>
</evidence>
<dbReference type="NCBIfam" id="TIGR01414">
    <property type="entry name" value="autotrans_barl"/>
    <property type="match status" value="1"/>
</dbReference>
<dbReference type="GO" id="GO:0019867">
    <property type="term" value="C:outer membrane"/>
    <property type="evidence" value="ECO:0007669"/>
    <property type="project" value="InterPro"/>
</dbReference>
<dbReference type="EMBL" id="CP013069">
    <property type="protein sequence ID" value="ALV30369.1"/>
    <property type="molecule type" value="Genomic_DNA"/>
</dbReference>
<evidence type="ECO:0000313" key="2">
    <source>
        <dbReference type="EMBL" id="ALV30369.1"/>
    </source>
</evidence>
<dbReference type="SUPFAM" id="SSF103515">
    <property type="entry name" value="Autotransporter"/>
    <property type="match status" value="1"/>
</dbReference>
<dbReference type="InterPro" id="IPR005546">
    <property type="entry name" value="Autotransporte_beta"/>
</dbReference>
<dbReference type="KEGG" id="pphr:APZ00_24265"/>
<organism evidence="2 3">
    <name type="scientific">Pannonibacter phragmitetus</name>
    <dbReference type="NCBI Taxonomy" id="121719"/>
    <lineage>
        <taxon>Bacteria</taxon>
        <taxon>Pseudomonadati</taxon>
        <taxon>Pseudomonadota</taxon>
        <taxon>Alphaproteobacteria</taxon>
        <taxon>Hyphomicrobiales</taxon>
        <taxon>Stappiaceae</taxon>
        <taxon>Pannonibacter</taxon>
    </lineage>
</organism>
<reference evidence="2 3" key="1">
    <citation type="submission" date="2015-10" db="EMBL/GenBank/DDBJ databases">
        <title>The world's first case of liver abscess caused by Pannonibacter phragmitetus.</title>
        <authorList>
            <person name="Ming D."/>
            <person name="Wang M."/>
            <person name="Zhou Y."/>
            <person name="Jiang T."/>
            <person name="Hu S."/>
        </authorList>
    </citation>
    <scope>NUCLEOTIDE SEQUENCE [LARGE SCALE GENOMIC DNA]</scope>
    <source>
        <strain evidence="2 3">31801</strain>
        <plasmid evidence="3">Plasmid p.p-1</plasmid>
    </source>
</reference>
<name>A0A0U3EFS2_9HYPH</name>
<proteinExistence type="predicted"/>
<dbReference type="Gene3D" id="2.40.128.130">
    <property type="entry name" value="Autotransporter beta-domain"/>
    <property type="match status" value="1"/>
</dbReference>
<keyword evidence="3" id="KW-1185">Reference proteome</keyword>
<feature type="domain" description="Autotransporter" evidence="1">
    <location>
        <begin position="146"/>
        <end position="288"/>
    </location>
</feature>
<evidence type="ECO:0000313" key="3">
    <source>
        <dbReference type="Proteomes" id="UP000064921"/>
    </source>
</evidence>
<protein>
    <recommendedName>
        <fullName evidence="1">Autotransporter domain-containing protein</fullName>
    </recommendedName>
</protein>